<dbReference type="GO" id="GO:0005634">
    <property type="term" value="C:nucleus"/>
    <property type="evidence" value="ECO:0007669"/>
    <property type="project" value="TreeGrafter"/>
</dbReference>
<dbReference type="InterPro" id="IPR036397">
    <property type="entry name" value="RNaseH_sf"/>
</dbReference>
<dbReference type="GO" id="GO:0003676">
    <property type="term" value="F:nucleic acid binding"/>
    <property type="evidence" value="ECO:0007669"/>
    <property type="project" value="InterPro"/>
</dbReference>
<gene>
    <name evidence="4" type="ORF">TRITD_7Av1G100090</name>
</gene>
<sequence length="162" mass="18543">MVEEPSAKRHHAETSDKRSNLVDINVPSEKHEYTRTLKGVELHGKEMLEIVCTSEPDKADEMMSRLRMKGGGLYPSFIGVDVEYTDEEKPPQMAAVLQLCVKELCLVYHIAAATKWPKRLKDFPREEKLYTFVGFSIGGDKRMLQESGLEINPNNFIDMQRK</sequence>
<protein>
    <recommendedName>
        <fullName evidence="6">3'-5' exonuclease domain-containing protein</fullName>
    </recommendedName>
</protein>
<name>A0A9R0ZAE8_TRITD</name>
<proteinExistence type="predicted"/>
<feature type="region of interest" description="Disordered" evidence="3">
    <location>
        <begin position="1"/>
        <end position="22"/>
    </location>
</feature>
<evidence type="ECO:0000256" key="2">
    <source>
        <dbReference type="ARBA" id="ARBA00022801"/>
    </source>
</evidence>
<dbReference type="InterPro" id="IPR051132">
    <property type="entry name" value="3-5_Exonuclease_domain"/>
</dbReference>
<dbReference type="AlphaFoldDB" id="A0A9R0ZAE8"/>
<keyword evidence="2" id="KW-0378">Hydrolase</keyword>
<keyword evidence="5" id="KW-1185">Reference proteome</keyword>
<dbReference type="PANTHER" id="PTHR13620:SF75">
    <property type="entry name" value="UBIQUITIN-LIKE DOMAIN-CONTAINING PROTEIN"/>
    <property type="match status" value="1"/>
</dbReference>
<dbReference type="SUPFAM" id="SSF53098">
    <property type="entry name" value="Ribonuclease H-like"/>
    <property type="match status" value="1"/>
</dbReference>
<evidence type="ECO:0000313" key="4">
    <source>
        <dbReference type="EMBL" id="VAI74276.1"/>
    </source>
</evidence>
<keyword evidence="1" id="KW-0540">Nuclease</keyword>
<evidence type="ECO:0000256" key="3">
    <source>
        <dbReference type="SAM" id="MobiDB-lite"/>
    </source>
</evidence>
<dbReference type="InterPro" id="IPR012337">
    <property type="entry name" value="RNaseH-like_sf"/>
</dbReference>
<evidence type="ECO:0000256" key="1">
    <source>
        <dbReference type="ARBA" id="ARBA00022722"/>
    </source>
</evidence>
<reference evidence="4 5" key="1">
    <citation type="submission" date="2017-09" db="EMBL/GenBank/DDBJ databases">
        <authorList>
            <consortium name="International Durum Wheat Genome Sequencing Consortium (IDWGSC)"/>
            <person name="Milanesi L."/>
        </authorList>
    </citation>
    <scope>NUCLEOTIDE SEQUENCE [LARGE SCALE GENOMIC DNA]</scope>
    <source>
        <strain evidence="5">cv. Svevo</strain>
    </source>
</reference>
<dbReference type="EMBL" id="LT934123">
    <property type="protein sequence ID" value="VAI74276.1"/>
    <property type="molecule type" value="Genomic_DNA"/>
</dbReference>
<dbReference type="GO" id="GO:0008408">
    <property type="term" value="F:3'-5' exonuclease activity"/>
    <property type="evidence" value="ECO:0007669"/>
    <property type="project" value="TreeGrafter"/>
</dbReference>
<dbReference type="GO" id="GO:0005737">
    <property type="term" value="C:cytoplasm"/>
    <property type="evidence" value="ECO:0007669"/>
    <property type="project" value="TreeGrafter"/>
</dbReference>
<dbReference type="Gene3D" id="3.30.420.10">
    <property type="entry name" value="Ribonuclease H-like superfamily/Ribonuclease H"/>
    <property type="match status" value="1"/>
</dbReference>
<evidence type="ECO:0008006" key="6">
    <source>
        <dbReference type="Google" id="ProtNLM"/>
    </source>
</evidence>
<dbReference type="Gramene" id="TRITD7Av1G100090.1">
    <property type="protein sequence ID" value="TRITD7Av1G100090.1"/>
    <property type="gene ID" value="TRITD7Av1G100090"/>
</dbReference>
<dbReference type="Proteomes" id="UP000324705">
    <property type="component" value="Chromosome 7A"/>
</dbReference>
<organism evidence="4 5">
    <name type="scientific">Triticum turgidum subsp. durum</name>
    <name type="common">Durum wheat</name>
    <name type="synonym">Triticum durum</name>
    <dbReference type="NCBI Taxonomy" id="4567"/>
    <lineage>
        <taxon>Eukaryota</taxon>
        <taxon>Viridiplantae</taxon>
        <taxon>Streptophyta</taxon>
        <taxon>Embryophyta</taxon>
        <taxon>Tracheophyta</taxon>
        <taxon>Spermatophyta</taxon>
        <taxon>Magnoliopsida</taxon>
        <taxon>Liliopsida</taxon>
        <taxon>Poales</taxon>
        <taxon>Poaceae</taxon>
        <taxon>BOP clade</taxon>
        <taxon>Pooideae</taxon>
        <taxon>Triticodae</taxon>
        <taxon>Triticeae</taxon>
        <taxon>Triticinae</taxon>
        <taxon>Triticum</taxon>
    </lineage>
</organism>
<evidence type="ECO:0000313" key="5">
    <source>
        <dbReference type="Proteomes" id="UP000324705"/>
    </source>
</evidence>
<dbReference type="PANTHER" id="PTHR13620">
    <property type="entry name" value="3-5 EXONUCLEASE"/>
    <property type="match status" value="1"/>
</dbReference>
<accession>A0A9R0ZAE8</accession>